<evidence type="ECO:0000256" key="1">
    <source>
        <dbReference type="SAM" id="MobiDB-lite"/>
    </source>
</evidence>
<accession>A0ABM1W4C6</accession>
<dbReference type="RefSeq" id="XP_035829519.1">
    <property type="nucleotide sequence ID" value="XM_035973626.1"/>
</dbReference>
<reference evidence="3" key="1">
    <citation type="submission" date="2025-08" db="UniProtKB">
        <authorList>
            <consortium name="RefSeq"/>
        </authorList>
    </citation>
    <scope>IDENTIFICATION</scope>
</reference>
<protein>
    <submittedName>
        <fullName evidence="3">Cingulin</fullName>
    </submittedName>
</protein>
<organism evidence="2 3">
    <name type="scientific">Aplysia californica</name>
    <name type="common">California sea hare</name>
    <dbReference type="NCBI Taxonomy" id="6500"/>
    <lineage>
        <taxon>Eukaryota</taxon>
        <taxon>Metazoa</taxon>
        <taxon>Spiralia</taxon>
        <taxon>Lophotrochozoa</taxon>
        <taxon>Mollusca</taxon>
        <taxon>Gastropoda</taxon>
        <taxon>Heterobranchia</taxon>
        <taxon>Euthyneura</taxon>
        <taxon>Tectipleura</taxon>
        <taxon>Aplysiida</taxon>
        <taxon>Aplysioidea</taxon>
        <taxon>Aplysiidae</taxon>
        <taxon>Aplysia</taxon>
    </lineage>
</organism>
<feature type="compositionally biased region" description="Low complexity" evidence="1">
    <location>
        <begin position="345"/>
        <end position="354"/>
    </location>
</feature>
<gene>
    <name evidence="3" type="primary">LOC101852984</name>
</gene>
<dbReference type="Proteomes" id="UP000694888">
    <property type="component" value="Unplaced"/>
</dbReference>
<name>A0ABM1W4C6_APLCA</name>
<dbReference type="GeneID" id="101852984"/>
<proteinExistence type="predicted"/>
<keyword evidence="2" id="KW-1185">Reference proteome</keyword>
<feature type="region of interest" description="Disordered" evidence="1">
    <location>
        <begin position="644"/>
        <end position="678"/>
    </location>
</feature>
<feature type="region of interest" description="Disordered" evidence="1">
    <location>
        <begin position="584"/>
        <end position="629"/>
    </location>
</feature>
<feature type="region of interest" description="Disordered" evidence="1">
    <location>
        <begin position="289"/>
        <end position="309"/>
    </location>
</feature>
<dbReference type="PANTHER" id="PTHR37915">
    <property type="match status" value="1"/>
</dbReference>
<dbReference type="PANTHER" id="PTHR37915:SF3">
    <property type="match status" value="1"/>
</dbReference>
<feature type="compositionally biased region" description="Polar residues" evidence="1">
    <location>
        <begin position="590"/>
        <end position="602"/>
    </location>
</feature>
<feature type="region of interest" description="Disordered" evidence="1">
    <location>
        <begin position="344"/>
        <end position="426"/>
    </location>
</feature>
<evidence type="ECO:0000313" key="2">
    <source>
        <dbReference type="Proteomes" id="UP000694888"/>
    </source>
</evidence>
<feature type="compositionally biased region" description="Pro residues" evidence="1">
    <location>
        <begin position="605"/>
        <end position="615"/>
    </location>
</feature>
<feature type="non-terminal residue" evidence="3">
    <location>
        <position position="678"/>
    </location>
</feature>
<sequence length="678" mass="76197">MNYVGSISILDRGDAPAQAIIDRNARSLAQRMADETRDELSKVMSRVHTIYGAMDTAEDLYPTTASMEYLNDLAELEAILKDEIKKRQYQQQVTVFIVGYQDVCHQKLVLLQQVNEFFMENSKRIDEEDWFPTTPDIDLDEMSSTVEESLSHAHELTNRLSDLNKEMVDYMANLAERKASNKGRKKIEKALQQAKDEVSGLSEKLLALQTELDDREEKVQTMFKQLESKNMEVQKFRTAAELAKQKIILLQKELEEQKSSNEETKADLTRLLDNQINALHESHRQEMEELKKQHQTEAKQLKEEVEESRQLLARSQHELIQLQIDKGVHSDTPSEVGRVLDLDSEASQQASRQSSKQESRPSTKDTKVSSKSLTSGGKQGKTGARSPTRSYKAGDSKPGSRTSGPRSDGKEFAEVAIQDEGGDPVTATVDEKVRTPATRQSRRSKSTLAPVLESDFDSAFDLMDEPSWAAVPSDQLTGRFAQYRRLSTHRLQELEEQLQLNTARTKRKVSTLKAQFQEHKSKWEAERKVLIEQVDQSLRLQSDAEKEADAAMTQLEDFISEQERLEQEEDVKRSEVLQVSASLTPLDALSPTQGSSAHTPTAGSPHPPHTIPPSPESEQELQRLMQQTDDAKVQEMNARLGSCVSAPPAVDMGALPQTRPPPQRARTDLGVPTVAQAK</sequence>
<feature type="compositionally biased region" description="Basic and acidic residues" evidence="1">
    <location>
        <begin position="355"/>
        <end position="368"/>
    </location>
</feature>
<evidence type="ECO:0000313" key="3">
    <source>
        <dbReference type="RefSeq" id="XP_035829519.1"/>
    </source>
</evidence>